<feature type="transmembrane region" description="Helical" evidence="4">
    <location>
        <begin position="90"/>
        <end position="111"/>
    </location>
</feature>
<dbReference type="InterPro" id="IPR036709">
    <property type="entry name" value="Autotransporte_beta_dom_sf"/>
</dbReference>
<dbReference type="SUPFAM" id="SSF103515">
    <property type="entry name" value="Autotransporter"/>
    <property type="match status" value="1"/>
</dbReference>
<dbReference type="Pfam" id="PF18883">
    <property type="entry name" value="AC_1"/>
    <property type="match status" value="1"/>
</dbReference>
<dbReference type="InterPro" id="IPR005546">
    <property type="entry name" value="Autotransporte_beta"/>
</dbReference>
<dbReference type="InterPro" id="IPR011050">
    <property type="entry name" value="Pectin_lyase_fold/virulence"/>
</dbReference>
<keyword evidence="4" id="KW-0472">Membrane</keyword>
<evidence type="ECO:0000313" key="6">
    <source>
        <dbReference type="EMBL" id="SFC18278.1"/>
    </source>
</evidence>
<keyword evidence="4" id="KW-1133">Transmembrane helix</keyword>
<evidence type="ECO:0000256" key="2">
    <source>
        <dbReference type="ARBA" id="ARBA00023026"/>
    </source>
</evidence>
<dbReference type="Pfam" id="PF03797">
    <property type="entry name" value="Autotransporter"/>
    <property type="match status" value="1"/>
</dbReference>
<dbReference type="SMART" id="SM00869">
    <property type="entry name" value="Autotransporter"/>
    <property type="match status" value="1"/>
</dbReference>
<accession>A0AAJ4W8I3</accession>
<evidence type="ECO:0000256" key="1">
    <source>
        <dbReference type="ARBA" id="ARBA00022729"/>
    </source>
</evidence>
<keyword evidence="1" id="KW-0732">Signal</keyword>
<feature type="region of interest" description="Disordered" evidence="3">
    <location>
        <begin position="2074"/>
        <end position="2104"/>
    </location>
</feature>
<reference evidence="6 7" key="1">
    <citation type="submission" date="2016-10" db="EMBL/GenBank/DDBJ databases">
        <authorList>
            <person name="Varghese N."/>
            <person name="Submissions S."/>
        </authorList>
    </citation>
    <scope>NUCLEOTIDE SEQUENCE [LARGE SCALE GENOMIC DNA]</scope>
    <source>
        <strain evidence="6 7">DSM 5563</strain>
    </source>
</reference>
<dbReference type="NCBIfam" id="TIGR01414">
    <property type="entry name" value="autotrans_barl"/>
    <property type="match status" value="1"/>
</dbReference>
<dbReference type="InterPro" id="IPR024973">
    <property type="entry name" value="ESPR"/>
</dbReference>
<dbReference type="Proteomes" id="UP000226420">
    <property type="component" value="Unassembled WGS sequence"/>
</dbReference>
<feature type="domain" description="Autotransporter" evidence="5">
    <location>
        <begin position="2129"/>
        <end position="2410"/>
    </location>
</feature>
<evidence type="ECO:0000259" key="5">
    <source>
        <dbReference type="PROSITE" id="PS51208"/>
    </source>
</evidence>
<dbReference type="Gene3D" id="2.40.128.130">
    <property type="entry name" value="Autotransporter beta-domain"/>
    <property type="match status" value="1"/>
</dbReference>
<organism evidence="6 7">
    <name type="scientific">Pragia fontium DSM 5563 = ATCC 49100</name>
    <dbReference type="NCBI Taxonomy" id="1122977"/>
    <lineage>
        <taxon>Bacteria</taxon>
        <taxon>Pseudomonadati</taxon>
        <taxon>Pseudomonadota</taxon>
        <taxon>Gammaproteobacteria</taxon>
        <taxon>Enterobacterales</taxon>
        <taxon>Budviciaceae</taxon>
        <taxon>Pragia</taxon>
    </lineage>
</organism>
<dbReference type="PANTHER" id="PTHR35037">
    <property type="entry name" value="C-TERMINAL REGION OF AIDA-LIKE PROTEIN"/>
    <property type="match status" value="1"/>
</dbReference>
<evidence type="ECO:0000256" key="3">
    <source>
        <dbReference type="SAM" id="MobiDB-lite"/>
    </source>
</evidence>
<dbReference type="InterPro" id="IPR006315">
    <property type="entry name" value="OM_autotransptr_brl_dom"/>
</dbReference>
<dbReference type="GO" id="GO:0019867">
    <property type="term" value="C:outer membrane"/>
    <property type="evidence" value="ECO:0007669"/>
    <property type="project" value="InterPro"/>
</dbReference>
<dbReference type="InterPro" id="IPR012332">
    <property type="entry name" value="Autotransporter_pectin_lyase_C"/>
</dbReference>
<comment type="caution">
    <text evidence="6">The sequence shown here is derived from an EMBL/GenBank/DDBJ whole genome shotgun (WGS) entry which is preliminary data.</text>
</comment>
<sequence length="2410" mass="248670">MDFYREYQFDEGSVRQLLFNMDITLICIHVWWSLLISSLFIVVRRVMEMNKIYRVIWNSHLCQWVVASELCRGKTKSTVKMDSLAEKVGLYGRAVLTGAAIGMFTLGSLAVNAVDITIESMIKPDDFNYGMGSVLVSDGITNMSGSTVFSSSVGSSVYYMSLVKGYRDNLIKGDDPSELFSLANGAKNNIIVIVDSVTGGMTTINTYNSDNIEQTYTNGNWQIAFYKPSAEGTTPFIQSQIANVTGGQFNFDVSGDIGDSSVKDTVYIKVTNGEANWNSVNTVTAAPNNSGIAAGGGTINTQTITSANYAGTFTVKTSDGIQTKHVNNISELKDYNNWLIQQLRDGKLGEGPVAQENYNNAYEAAYSFTNRTYTINRTPETSSPDDPLYILPGTRAAMQADGSGSTATIGATGAITSLAGYGLYATNGGTVVNQGILTTYGNQSTAGMWIESGSSGINNGVRYAGRPSGGSAAEVGTDMVTGLGSTYENTGIVNITGWNYNKLGGGNSHGLFVYAGASATNNGAYNVGTTTQINAGIPIGVVVNGVGSAFTNELRGVMYLGRGQSADLTSAPINRGGADVEQPNGGRLISAGAGATVRNEGSLIIGDLVQNGVAIFAGHAGYMNVVNEGTIDINGHYSQSPDVNYGILSLSSDANSVVNNEGIIRVLGINGVGIQTMSGGLASSSGMIYVSGEMSPSGLRNYGIWSQDAGSKVTLSGTINLSGNGGIAAHARSGGSIAIEGNGQIRFSSGKGHIGFLIYGADASLNNNGTGAMNVSTENSTLFRMEDGADFIRDIEAHSILTASGKNSTAVHVSGFTNTSSGIDVSAFNSGKMTLNLSGLGATGILVAGGAQGKIEPGTIINLTGVGAIAGVADGQKYDLSGAMVGDKVAGLLANSALSAGDSAFGSGTILVAGADLNSSLNNVTGYISRNTALLHNSGNINFTGEKTTGIRVETGSVAENSGNISVDGVAIHVEGQDSRVSNVGGNIVALGGEAAIKVGNGASLNLTGNGLGNIEGRGTAHGVLLASGAKGLIVDGAVINVNAAGATGYGIENQAEISGIQLKDTTINVADGIAVRTAASLAQTNSGTINISGSGTGLAFHDAAGGNITGDLDLSDSANLVINLKGTGGTGVLVNAEDNFTVKTGASVNVVQADGGVALVVKNAAKEVIQSGNLISNSLNQPVVDAGKVSAFTNQGKIFASSNTALVMAFQDAVNTIVTNDTGAEIRGAVALNGGDNQLLLRNGSSLDGKVSLGDGNNFIMLEGSAQVKHVEAGSGNNTFIIKEGGALFDLLDGGIGAGRDELIFDGAAHTVASTAAIKNIEAMKLKNQSRVTISEALVLTDNGDDVGTVDIETDSELAIHPSLAGDFIFKPTLTGGGMLSAELDSTTSAFSLDGTVGSGFSGILRLGTSSFDLSSLNTLGLTQATLQSDLGNITTVGSGIQNIGGFTFNGGKLVFGTIAPGDKVSDNRIETSGTLDVRRAGVVQVTMPTSVINHVPSVNTHNNLMEQDDEMALVNLVTAAGSVIGTGGQLVLQDENGNVISDAQLFDINQNGVVVAEGTYDYQLLTSSNGVDSDGLYIGYGLKELALLGTGSDALILTPNAGATGLAADLRAKLTGDGDLAIEAGNQTVSLSNGGNDYTGSTTVRSGTLLLANNNALGKTDILSIENAASVNTGEYSQTIGALNAAIGSRLTIADGGLLTISDSQRTLGITDGGLIEADTLFGGGGLALKGSALTVNGANNGYSGNVSLTDSSSLLINDVAGLGRIGLITLNGASDILDINLVSASDLTKSLSGLGQVILRNNTDLQLSGDSNGFSGQFNVESNAVLRAAKASALGSAEIVNDGVTHLTANTHWEFINPMTGQGGLIKSGQGNLVINHDLQYTGNTTVESGTLIIGDSLSSSGALSASSQVNVLSNAALAGTGTINGPVDNQGILTSLNALAGYDVDASNLSVGSLNNQGVVQLAGYRIGNTLTVNGNYVGDGTLILNTRLNDDASVTDKLVVTGDTAGHTGVVVNNTGGQGQQTTKGIEVIRIGGVSGGTFRLMNRVVAGAYEYFLFKGDASGSESSWYLRSVSHPTSPLPGEEEGGNKPKPEDNTPVYRPEAGSYISNMAIASTLFNLRLADREGRAENSSMWLRQVGAHTQFHDASGQLKTTSNRYVVQGGGEIFATRLAETDRLGVGVMLGYGRASNHTDARSGYSSKGEIDGYSTGLYATWYQDAQTLNGAYLDSWAQYNWLNGKVNGEQLSTERYDIDGFSASVETGYRYPAYQGVSGDVFITPQAQIIWSGLKADDHTEANGIRVRVNGDDNIQTRLGLKVSRDGFSDQDRNRKLFTTYAEVNWLHNSELTSVVMDGTSVQQSGSRNLYEVKLGAEGRLNDRLNLWANVGHQLGDDSYSDTSVVLGVKYRF</sequence>
<keyword evidence="2" id="KW-0843">Virulence</keyword>
<feature type="transmembrane region" description="Helical" evidence="4">
    <location>
        <begin position="23"/>
        <end position="43"/>
    </location>
</feature>
<dbReference type="InterPro" id="IPR043990">
    <property type="entry name" value="AC_1"/>
</dbReference>
<proteinExistence type="predicted"/>
<dbReference type="PROSITE" id="PS51208">
    <property type="entry name" value="AUTOTRANSPORTER"/>
    <property type="match status" value="1"/>
</dbReference>
<dbReference type="SUPFAM" id="SSF51126">
    <property type="entry name" value="Pectin lyase-like"/>
    <property type="match status" value="1"/>
</dbReference>
<evidence type="ECO:0000313" key="7">
    <source>
        <dbReference type="Proteomes" id="UP000226420"/>
    </source>
</evidence>
<dbReference type="InterPro" id="IPR013425">
    <property type="entry name" value="Autotrns_rpt"/>
</dbReference>
<dbReference type="Pfam" id="PF13018">
    <property type="entry name" value="ESPR"/>
    <property type="match status" value="1"/>
</dbReference>
<dbReference type="CDD" id="cd01344">
    <property type="entry name" value="PL2_Passenger_AT"/>
    <property type="match status" value="1"/>
</dbReference>
<dbReference type="NCBIfam" id="TIGR02601">
    <property type="entry name" value="autotrns_rpt"/>
    <property type="match status" value="1"/>
</dbReference>
<protein>
    <submittedName>
        <fullName evidence="6">Autotransporter family porin</fullName>
    </submittedName>
</protein>
<dbReference type="InterPro" id="IPR051551">
    <property type="entry name" value="Autotransporter_adhesion"/>
</dbReference>
<dbReference type="EMBL" id="FOLW01000001">
    <property type="protein sequence ID" value="SFC18278.1"/>
    <property type="molecule type" value="Genomic_DNA"/>
</dbReference>
<dbReference type="PANTHER" id="PTHR35037:SF3">
    <property type="entry name" value="C-TERMINAL REGION OF AIDA-LIKE PROTEIN"/>
    <property type="match status" value="1"/>
</dbReference>
<evidence type="ECO:0000256" key="4">
    <source>
        <dbReference type="SAM" id="Phobius"/>
    </source>
</evidence>
<keyword evidence="4" id="KW-0812">Transmembrane</keyword>
<name>A0AAJ4W8I3_9GAMM</name>
<gene>
    <name evidence="6" type="ORF">SAMN02745723_101592</name>
</gene>
<dbReference type="Gene3D" id="2.160.20.20">
    <property type="match status" value="1"/>
</dbReference>